<organism evidence="1 2">
    <name type="scientific">Rhynchophorus ferrugineus</name>
    <name type="common">Red palm weevil</name>
    <name type="synonym">Curculio ferrugineus</name>
    <dbReference type="NCBI Taxonomy" id="354439"/>
    <lineage>
        <taxon>Eukaryota</taxon>
        <taxon>Metazoa</taxon>
        <taxon>Ecdysozoa</taxon>
        <taxon>Arthropoda</taxon>
        <taxon>Hexapoda</taxon>
        <taxon>Insecta</taxon>
        <taxon>Pterygota</taxon>
        <taxon>Neoptera</taxon>
        <taxon>Endopterygota</taxon>
        <taxon>Coleoptera</taxon>
        <taxon>Polyphaga</taxon>
        <taxon>Cucujiformia</taxon>
        <taxon>Curculionidae</taxon>
        <taxon>Dryophthorinae</taxon>
        <taxon>Rhynchophorus</taxon>
    </lineage>
</organism>
<dbReference type="AlphaFoldDB" id="A0A834M037"/>
<name>A0A834M037_RHYFE</name>
<protein>
    <submittedName>
        <fullName evidence="1">Uncharacterized protein</fullName>
    </submittedName>
</protein>
<accession>A0A834M037</accession>
<comment type="caution">
    <text evidence="1">The sequence shown here is derived from an EMBL/GenBank/DDBJ whole genome shotgun (WGS) entry which is preliminary data.</text>
</comment>
<reference evidence="1" key="1">
    <citation type="submission" date="2020-08" db="EMBL/GenBank/DDBJ databases">
        <title>Genome sequencing and assembly of the red palm weevil Rhynchophorus ferrugineus.</title>
        <authorList>
            <person name="Dias G.B."/>
            <person name="Bergman C.M."/>
            <person name="Manee M."/>
        </authorList>
    </citation>
    <scope>NUCLEOTIDE SEQUENCE</scope>
    <source>
        <strain evidence="1">AA-2017</strain>
        <tissue evidence="1">Whole larva</tissue>
    </source>
</reference>
<proteinExistence type="predicted"/>
<dbReference type="EMBL" id="JAACXV010014584">
    <property type="protein sequence ID" value="KAF7265708.1"/>
    <property type="molecule type" value="Genomic_DNA"/>
</dbReference>
<evidence type="ECO:0000313" key="1">
    <source>
        <dbReference type="EMBL" id="KAF7265708.1"/>
    </source>
</evidence>
<keyword evidence="2" id="KW-1185">Reference proteome</keyword>
<evidence type="ECO:0000313" key="2">
    <source>
        <dbReference type="Proteomes" id="UP000625711"/>
    </source>
</evidence>
<dbReference type="Proteomes" id="UP000625711">
    <property type="component" value="Unassembled WGS sequence"/>
</dbReference>
<gene>
    <name evidence="1" type="ORF">GWI33_020791</name>
</gene>
<sequence length="111" mass="12392">MIIYPFIDDLFISLDHFKTAIRSRTLTVENPNQKRQGQLWSRAECAKILANADSVAKPLEGTDRQCDVDACRPTTERPESAALFGCCERNACAPICHVFCANYKVVGADNR</sequence>